<protein>
    <recommendedName>
        <fullName evidence="3">DUF2007 domain-containing protein</fullName>
    </recommendedName>
</protein>
<accession>A0ABW3DG25</accession>
<organism evidence="1 2">
    <name type="scientific">Paenibacillus residui</name>
    <dbReference type="NCBI Taxonomy" id="629724"/>
    <lineage>
        <taxon>Bacteria</taxon>
        <taxon>Bacillati</taxon>
        <taxon>Bacillota</taxon>
        <taxon>Bacilli</taxon>
        <taxon>Bacillales</taxon>
        <taxon>Paenibacillaceae</taxon>
        <taxon>Paenibacillus</taxon>
    </lineage>
</organism>
<sequence>MTWLWILLIVAIIAVVIWKSRTGWTTVFVGTGAQMEDAEYKYNLLKEQGIRCKLRSTDPQGAAVGMAGPAGPSSQGQYKILVHPDDVEKARELLQRKAGAIV</sequence>
<proteinExistence type="predicted"/>
<dbReference type="RefSeq" id="WP_144940952.1">
    <property type="nucleotide sequence ID" value="NZ_JBHTIU010000108.1"/>
</dbReference>
<reference evidence="2" key="1">
    <citation type="journal article" date="2019" name="Int. J. Syst. Evol. Microbiol.">
        <title>The Global Catalogue of Microorganisms (GCM) 10K type strain sequencing project: providing services to taxonomists for standard genome sequencing and annotation.</title>
        <authorList>
            <consortium name="The Broad Institute Genomics Platform"/>
            <consortium name="The Broad Institute Genome Sequencing Center for Infectious Disease"/>
            <person name="Wu L."/>
            <person name="Ma J."/>
        </authorList>
    </citation>
    <scope>NUCLEOTIDE SEQUENCE [LARGE SCALE GENOMIC DNA]</scope>
    <source>
        <strain evidence="2">CCUG 57263</strain>
    </source>
</reference>
<evidence type="ECO:0000313" key="1">
    <source>
        <dbReference type="EMBL" id="MFD0872423.1"/>
    </source>
</evidence>
<dbReference type="EMBL" id="JBHTIU010000108">
    <property type="protein sequence ID" value="MFD0872423.1"/>
    <property type="molecule type" value="Genomic_DNA"/>
</dbReference>
<keyword evidence="2" id="KW-1185">Reference proteome</keyword>
<evidence type="ECO:0008006" key="3">
    <source>
        <dbReference type="Google" id="ProtNLM"/>
    </source>
</evidence>
<name>A0ABW3DG25_9BACL</name>
<dbReference type="Proteomes" id="UP001597120">
    <property type="component" value="Unassembled WGS sequence"/>
</dbReference>
<evidence type="ECO:0000313" key="2">
    <source>
        <dbReference type="Proteomes" id="UP001597120"/>
    </source>
</evidence>
<comment type="caution">
    <text evidence="1">The sequence shown here is derived from an EMBL/GenBank/DDBJ whole genome shotgun (WGS) entry which is preliminary data.</text>
</comment>
<gene>
    <name evidence="1" type="ORF">ACFQ03_25195</name>
</gene>